<gene>
    <name evidence="3" type="ORF">NDU88_008851</name>
</gene>
<dbReference type="EMBL" id="JANPWB010000012">
    <property type="protein sequence ID" value="KAJ1120689.1"/>
    <property type="molecule type" value="Genomic_DNA"/>
</dbReference>
<dbReference type="Proteomes" id="UP001066276">
    <property type="component" value="Chromosome 8"/>
</dbReference>
<evidence type="ECO:0000256" key="2">
    <source>
        <dbReference type="SAM" id="MobiDB-lite"/>
    </source>
</evidence>
<protein>
    <submittedName>
        <fullName evidence="3">Uncharacterized protein</fullName>
    </submittedName>
</protein>
<evidence type="ECO:0000313" key="4">
    <source>
        <dbReference type="Proteomes" id="UP001066276"/>
    </source>
</evidence>
<sequence>MADKSRAQQAPSLVTEPGEHVAGHSSLSNLMAAIQTCRTELVTKVGSMAIDENLLRMDLHGVADRVMSTENQLEVLQQEVTALCETIASLQKLSVQLQDHVEDSEQRSRRNNLRLVGFS</sequence>
<accession>A0AAV7NYZ0</accession>
<keyword evidence="4" id="KW-1185">Reference proteome</keyword>
<organism evidence="3 4">
    <name type="scientific">Pleurodeles waltl</name>
    <name type="common">Iberian ribbed newt</name>
    <dbReference type="NCBI Taxonomy" id="8319"/>
    <lineage>
        <taxon>Eukaryota</taxon>
        <taxon>Metazoa</taxon>
        <taxon>Chordata</taxon>
        <taxon>Craniata</taxon>
        <taxon>Vertebrata</taxon>
        <taxon>Euteleostomi</taxon>
        <taxon>Amphibia</taxon>
        <taxon>Batrachia</taxon>
        <taxon>Caudata</taxon>
        <taxon>Salamandroidea</taxon>
        <taxon>Salamandridae</taxon>
        <taxon>Pleurodelinae</taxon>
        <taxon>Pleurodeles</taxon>
    </lineage>
</organism>
<reference evidence="3" key="1">
    <citation type="journal article" date="2022" name="bioRxiv">
        <title>Sequencing and chromosome-scale assembly of the giantPleurodeles waltlgenome.</title>
        <authorList>
            <person name="Brown T."/>
            <person name="Elewa A."/>
            <person name="Iarovenko S."/>
            <person name="Subramanian E."/>
            <person name="Araus A.J."/>
            <person name="Petzold A."/>
            <person name="Susuki M."/>
            <person name="Suzuki K.-i.T."/>
            <person name="Hayashi T."/>
            <person name="Toyoda A."/>
            <person name="Oliveira C."/>
            <person name="Osipova E."/>
            <person name="Leigh N.D."/>
            <person name="Simon A."/>
            <person name="Yun M.H."/>
        </authorList>
    </citation>
    <scope>NUCLEOTIDE SEQUENCE</scope>
    <source>
        <strain evidence="3">20211129_DDA</strain>
        <tissue evidence="3">Liver</tissue>
    </source>
</reference>
<keyword evidence="1" id="KW-0175">Coiled coil</keyword>
<comment type="caution">
    <text evidence="3">The sequence shown here is derived from an EMBL/GenBank/DDBJ whole genome shotgun (WGS) entry which is preliminary data.</text>
</comment>
<evidence type="ECO:0000313" key="3">
    <source>
        <dbReference type="EMBL" id="KAJ1120689.1"/>
    </source>
</evidence>
<dbReference type="AlphaFoldDB" id="A0AAV7NYZ0"/>
<proteinExistence type="predicted"/>
<feature type="region of interest" description="Disordered" evidence="2">
    <location>
        <begin position="1"/>
        <end position="22"/>
    </location>
</feature>
<evidence type="ECO:0000256" key="1">
    <source>
        <dbReference type="SAM" id="Coils"/>
    </source>
</evidence>
<name>A0AAV7NYZ0_PLEWA</name>
<feature type="coiled-coil region" evidence="1">
    <location>
        <begin position="59"/>
        <end position="107"/>
    </location>
</feature>